<dbReference type="AlphaFoldDB" id="X0T336"/>
<dbReference type="EMBL" id="BARS01013886">
    <property type="protein sequence ID" value="GAF87908.1"/>
    <property type="molecule type" value="Genomic_DNA"/>
</dbReference>
<comment type="caution">
    <text evidence="1">The sequence shown here is derived from an EMBL/GenBank/DDBJ whole genome shotgun (WGS) entry which is preliminary data.</text>
</comment>
<protein>
    <submittedName>
        <fullName evidence="1">Uncharacterized protein</fullName>
    </submittedName>
</protein>
<evidence type="ECO:0000313" key="1">
    <source>
        <dbReference type="EMBL" id="GAF87908.1"/>
    </source>
</evidence>
<reference evidence="1" key="1">
    <citation type="journal article" date="2014" name="Front. Microbiol.">
        <title>High frequency of phylogenetically diverse reductive dehalogenase-homologous genes in deep subseafloor sedimentary metagenomes.</title>
        <authorList>
            <person name="Kawai M."/>
            <person name="Futagami T."/>
            <person name="Toyoda A."/>
            <person name="Takaki Y."/>
            <person name="Nishi S."/>
            <person name="Hori S."/>
            <person name="Arai W."/>
            <person name="Tsubouchi T."/>
            <person name="Morono Y."/>
            <person name="Uchiyama I."/>
            <person name="Ito T."/>
            <person name="Fujiyama A."/>
            <person name="Inagaki F."/>
            <person name="Takami H."/>
        </authorList>
    </citation>
    <scope>NUCLEOTIDE SEQUENCE</scope>
    <source>
        <strain evidence="1">Expedition CK06-06</strain>
    </source>
</reference>
<name>X0T336_9ZZZZ</name>
<sequence length="47" mass="5556">YYYMLLSKLFGDMKYNATYWGKYNSIGLYTKPYRSPRSIPLGNGHNI</sequence>
<feature type="non-terminal residue" evidence="1">
    <location>
        <position position="1"/>
    </location>
</feature>
<organism evidence="1">
    <name type="scientific">marine sediment metagenome</name>
    <dbReference type="NCBI Taxonomy" id="412755"/>
    <lineage>
        <taxon>unclassified sequences</taxon>
        <taxon>metagenomes</taxon>
        <taxon>ecological metagenomes</taxon>
    </lineage>
</organism>
<accession>X0T336</accession>
<gene>
    <name evidence="1" type="ORF">S01H1_23807</name>
</gene>
<proteinExistence type="predicted"/>